<reference evidence="3" key="1">
    <citation type="submission" date="2017-08" db="EMBL/GenBank/DDBJ databases">
        <title>A dynamic microbial community with high functional redundancy inhabits the cold, oxic subseafloor aquifer.</title>
        <authorList>
            <person name="Tully B.J."/>
            <person name="Wheat C.G."/>
            <person name="Glazer B.T."/>
            <person name="Huber J.A."/>
        </authorList>
    </citation>
    <scope>NUCLEOTIDE SEQUENCE [LARGE SCALE GENOMIC DNA]</scope>
</reference>
<sequence length="590" mass="67627">MLGIELITQLTEYWPMISLLYCYFAREVVKPSIYINSLFVGLIINQLSTGNMITSVVPFIVPVFVQLFSRTSMAYSNRHKEMMLNLPMEREDPVLIMDQSGDVLLAGKQTEKNFSQYGISNLYDYIGTHNVKQIVKKANSGENESSIEVYSKISCKWYDVKFKLVPSQKEKKIILIWMIDITQQKELRSHFAAISQFNHSFLKNLNRYVKSNDLFYELAELILKVGYQGVFITKADKQGNLIGKVTKRQEEVLEHSKEIVISKDSSAPVLHSRQQEMVVSGEISDFSSRQEFETEFPFDERVKEFLGFPINNFVNYHETDFSIIAFNQGKELSEDDSLFIGTLVNNTRAIVRLLNLAIANEEQFLQKVMGLCSAAEYSDEITGKHILRVNAYSKVIAQKMGCSGSFIEAISQVAALHDIGKVAIPELIKLPKKYTPEEREMMQMHTVFGAQIIKTMMNYSSREEPKLKMAYNIALHHHQTWMGNGYPNIKGNGTPISPVSKHIKDYRELSPLKGEEIPIEALITGLADCYDALRSKRQYKPEFSHEKTYKILAFDDRLGISGAERFSPQVWQVFEEFQTEFAHIFESMQD</sequence>
<evidence type="ECO:0000313" key="3">
    <source>
        <dbReference type="Proteomes" id="UP000218113"/>
    </source>
</evidence>
<dbReference type="PROSITE" id="PS51832">
    <property type="entry name" value="HD_GYP"/>
    <property type="match status" value="1"/>
</dbReference>
<dbReference type="CDD" id="cd00077">
    <property type="entry name" value="HDc"/>
    <property type="match status" value="1"/>
</dbReference>
<dbReference type="InterPro" id="IPR003607">
    <property type="entry name" value="HD/PDEase_dom"/>
</dbReference>
<name>A0A2A4SJT7_9DELT</name>
<dbReference type="PANTHER" id="PTHR45228:SF8">
    <property type="entry name" value="TWO-COMPONENT RESPONSE REGULATOR-RELATED"/>
    <property type="match status" value="1"/>
</dbReference>
<organism evidence="2 3">
    <name type="scientific">SAR324 cluster bacterium</name>
    <dbReference type="NCBI Taxonomy" id="2024889"/>
    <lineage>
        <taxon>Bacteria</taxon>
        <taxon>Deltaproteobacteria</taxon>
        <taxon>SAR324 cluster</taxon>
    </lineage>
</organism>
<protein>
    <recommendedName>
        <fullName evidence="1">HD-GYP domain-containing protein</fullName>
    </recommendedName>
</protein>
<evidence type="ECO:0000313" key="2">
    <source>
        <dbReference type="EMBL" id="PCI21626.1"/>
    </source>
</evidence>
<dbReference type="AlphaFoldDB" id="A0A2A4SJT7"/>
<dbReference type="SUPFAM" id="SSF109604">
    <property type="entry name" value="HD-domain/PDEase-like"/>
    <property type="match status" value="1"/>
</dbReference>
<dbReference type="InterPro" id="IPR052020">
    <property type="entry name" value="Cyclic_di-GMP/3'3'-cGAMP_PDE"/>
</dbReference>
<dbReference type="Proteomes" id="UP000218113">
    <property type="component" value="Unassembled WGS sequence"/>
</dbReference>
<dbReference type="EMBL" id="NVSR01000179">
    <property type="protein sequence ID" value="PCI21626.1"/>
    <property type="molecule type" value="Genomic_DNA"/>
</dbReference>
<dbReference type="InterPro" id="IPR006674">
    <property type="entry name" value="HD_domain"/>
</dbReference>
<dbReference type="InterPro" id="IPR037522">
    <property type="entry name" value="HD_GYP_dom"/>
</dbReference>
<feature type="domain" description="HD-GYP" evidence="1">
    <location>
        <begin position="360"/>
        <end position="590"/>
    </location>
</feature>
<gene>
    <name evidence="2" type="ORF">COB67_13960</name>
</gene>
<evidence type="ECO:0000259" key="1">
    <source>
        <dbReference type="PROSITE" id="PS51832"/>
    </source>
</evidence>
<dbReference type="PANTHER" id="PTHR45228">
    <property type="entry name" value="CYCLIC DI-GMP PHOSPHODIESTERASE TM_0186-RELATED"/>
    <property type="match status" value="1"/>
</dbReference>
<proteinExistence type="predicted"/>
<dbReference type="Gene3D" id="1.10.3210.10">
    <property type="entry name" value="Hypothetical protein af1432"/>
    <property type="match status" value="1"/>
</dbReference>
<dbReference type="Pfam" id="PF01966">
    <property type="entry name" value="HD"/>
    <property type="match status" value="1"/>
</dbReference>
<dbReference type="SMART" id="SM00471">
    <property type="entry name" value="HDc"/>
    <property type="match status" value="1"/>
</dbReference>
<comment type="caution">
    <text evidence="2">The sequence shown here is derived from an EMBL/GenBank/DDBJ whole genome shotgun (WGS) entry which is preliminary data.</text>
</comment>
<accession>A0A2A4SJT7</accession>